<dbReference type="PROSITE" id="PS51670">
    <property type="entry name" value="SHKT"/>
    <property type="match status" value="2"/>
</dbReference>
<keyword evidence="9" id="KW-0408">Iron</keyword>
<keyword evidence="11" id="KW-0732">Signal</keyword>
<dbReference type="Gene3D" id="2.60.120.620">
    <property type="entry name" value="q2cbj1_9rhob like domain"/>
    <property type="match status" value="1"/>
</dbReference>
<organism evidence="14 15">
    <name type="scientific">Prymnesium parvum</name>
    <name type="common">Toxic golden alga</name>
    <dbReference type="NCBI Taxonomy" id="97485"/>
    <lineage>
        <taxon>Eukaryota</taxon>
        <taxon>Haptista</taxon>
        <taxon>Haptophyta</taxon>
        <taxon>Prymnesiophyceae</taxon>
        <taxon>Prymnesiales</taxon>
        <taxon>Prymnesiaceae</taxon>
        <taxon>Prymnesium</taxon>
    </lineage>
</organism>
<evidence type="ECO:0000313" key="15">
    <source>
        <dbReference type="Proteomes" id="UP001515480"/>
    </source>
</evidence>
<evidence type="ECO:0000259" key="12">
    <source>
        <dbReference type="PROSITE" id="PS51471"/>
    </source>
</evidence>
<dbReference type="GO" id="GO:0016020">
    <property type="term" value="C:membrane"/>
    <property type="evidence" value="ECO:0007669"/>
    <property type="project" value="UniProtKB-SubCell"/>
</dbReference>
<evidence type="ECO:0000256" key="10">
    <source>
        <dbReference type="ARBA" id="ARBA00023136"/>
    </source>
</evidence>
<dbReference type="InterPro" id="IPR006620">
    <property type="entry name" value="Pro_4_hyd_alph"/>
</dbReference>
<comment type="caution">
    <text evidence="14">The sequence shown here is derived from an EMBL/GenBank/DDBJ whole genome shotgun (WGS) entry which is preliminary data.</text>
</comment>
<dbReference type="InterPro" id="IPR045054">
    <property type="entry name" value="P4HA-like"/>
</dbReference>
<dbReference type="InterPro" id="IPR044862">
    <property type="entry name" value="Pro_4_hyd_alph_FE2OG_OXY"/>
</dbReference>
<feature type="signal peptide" evidence="11">
    <location>
        <begin position="1"/>
        <end position="22"/>
    </location>
</feature>
<comment type="cofactor">
    <cofactor evidence="1">
        <name>L-ascorbate</name>
        <dbReference type="ChEBI" id="CHEBI:38290"/>
    </cofactor>
</comment>
<evidence type="ECO:0000256" key="4">
    <source>
        <dbReference type="ARBA" id="ARBA00022692"/>
    </source>
</evidence>
<dbReference type="PROSITE" id="PS51471">
    <property type="entry name" value="FE2OG_OXY"/>
    <property type="match status" value="1"/>
</dbReference>
<feature type="domain" description="ShKT" evidence="13">
    <location>
        <begin position="33"/>
        <end position="67"/>
    </location>
</feature>
<evidence type="ECO:0000256" key="7">
    <source>
        <dbReference type="ARBA" id="ARBA00022989"/>
    </source>
</evidence>
<dbReference type="SMART" id="SM00254">
    <property type="entry name" value="ShKT"/>
    <property type="match status" value="2"/>
</dbReference>
<dbReference type="EMBL" id="JBGBPQ010000018">
    <property type="protein sequence ID" value="KAL1506917.1"/>
    <property type="molecule type" value="Genomic_DNA"/>
</dbReference>
<keyword evidence="4" id="KW-0812">Transmembrane</keyword>
<evidence type="ECO:0000256" key="8">
    <source>
        <dbReference type="ARBA" id="ARBA00023002"/>
    </source>
</evidence>
<gene>
    <name evidence="14" type="ORF">AB1Y20_007781</name>
</gene>
<keyword evidence="10" id="KW-0472">Membrane</keyword>
<dbReference type="GO" id="GO:0031418">
    <property type="term" value="F:L-ascorbic acid binding"/>
    <property type="evidence" value="ECO:0007669"/>
    <property type="project" value="InterPro"/>
</dbReference>
<evidence type="ECO:0000259" key="13">
    <source>
        <dbReference type="PROSITE" id="PS51670"/>
    </source>
</evidence>
<feature type="domain" description="ShKT" evidence="13">
    <location>
        <begin position="74"/>
        <end position="110"/>
    </location>
</feature>
<evidence type="ECO:0000256" key="11">
    <source>
        <dbReference type="SAM" id="SignalP"/>
    </source>
</evidence>
<dbReference type="GO" id="GO:0004656">
    <property type="term" value="F:procollagen-proline 4-dioxygenase activity"/>
    <property type="evidence" value="ECO:0007669"/>
    <property type="project" value="TreeGrafter"/>
</dbReference>
<dbReference type="Gene3D" id="1.10.10.1940">
    <property type="match status" value="1"/>
</dbReference>
<keyword evidence="8" id="KW-0560">Oxidoreductase</keyword>
<evidence type="ECO:0000256" key="2">
    <source>
        <dbReference type="ARBA" id="ARBA00004167"/>
    </source>
</evidence>
<proteinExistence type="predicted"/>
<dbReference type="InterPro" id="IPR003582">
    <property type="entry name" value="ShKT_dom"/>
</dbReference>
<evidence type="ECO:0000313" key="14">
    <source>
        <dbReference type="EMBL" id="KAL1506917.1"/>
    </source>
</evidence>
<evidence type="ECO:0000256" key="1">
    <source>
        <dbReference type="ARBA" id="ARBA00001961"/>
    </source>
</evidence>
<dbReference type="AlphaFoldDB" id="A0AB34ISL6"/>
<protein>
    <recommendedName>
        <fullName evidence="16">Procollagen-proline 4-dioxygenase</fullName>
    </recommendedName>
</protein>
<keyword evidence="15" id="KW-1185">Reference proteome</keyword>
<dbReference type="GO" id="GO:0005783">
    <property type="term" value="C:endoplasmic reticulum"/>
    <property type="evidence" value="ECO:0007669"/>
    <property type="project" value="TreeGrafter"/>
</dbReference>
<keyword evidence="6" id="KW-0223">Dioxygenase</keyword>
<name>A0AB34ISL6_PRYPA</name>
<feature type="domain" description="Fe2OG dioxygenase" evidence="12">
    <location>
        <begin position="239"/>
        <end position="351"/>
    </location>
</feature>
<dbReference type="PANTHER" id="PTHR10869">
    <property type="entry name" value="PROLYL 4-HYDROXYLASE ALPHA SUBUNIT"/>
    <property type="match status" value="1"/>
</dbReference>
<dbReference type="GO" id="GO:0005506">
    <property type="term" value="F:iron ion binding"/>
    <property type="evidence" value="ECO:0007669"/>
    <property type="project" value="InterPro"/>
</dbReference>
<comment type="subcellular location">
    <subcellularLocation>
        <location evidence="3">Endomembrane system</location>
    </subcellularLocation>
    <subcellularLocation>
        <location evidence="2">Membrane</location>
        <topology evidence="2">Single-pass membrane protein</topology>
    </subcellularLocation>
</comment>
<dbReference type="InterPro" id="IPR005123">
    <property type="entry name" value="Oxoglu/Fe-dep_dioxygenase_dom"/>
</dbReference>
<dbReference type="Pfam" id="PF13640">
    <property type="entry name" value="2OG-FeII_Oxy_3"/>
    <property type="match status" value="1"/>
</dbReference>
<evidence type="ECO:0008006" key="16">
    <source>
        <dbReference type="Google" id="ProtNLM"/>
    </source>
</evidence>
<dbReference type="Proteomes" id="UP001515480">
    <property type="component" value="Unassembled WGS sequence"/>
</dbReference>
<feature type="chain" id="PRO_5044235440" description="Procollagen-proline 4-dioxygenase" evidence="11">
    <location>
        <begin position="23"/>
        <end position="364"/>
    </location>
</feature>
<evidence type="ECO:0000256" key="3">
    <source>
        <dbReference type="ARBA" id="ARBA00004308"/>
    </source>
</evidence>
<reference evidence="14 15" key="1">
    <citation type="journal article" date="2024" name="Science">
        <title>Giant polyketide synthase enzymes in the biosynthesis of giant marine polyether toxins.</title>
        <authorList>
            <person name="Fallon T.R."/>
            <person name="Shende V.V."/>
            <person name="Wierzbicki I.H."/>
            <person name="Pendleton A.L."/>
            <person name="Watervoot N.F."/>
            <person name="Auber R.P."/>
            <person name="Gonzalez D.J."/>
            <person name="Wisecaver J.H."/>
            <person name="Moore B.S."/>
        </authorList>
    </citation>
    <scope>NUCLEOTIDE SEQUENCE [LARGE SCALE GENOMIC DNA]</scope>
    <source>
        <strain evidence="14 15">12B1</strain>
    </source>
</reference>
<evidence type="ECO:0000256" key="5">
    <source>
        <dbReference type="ARBA" id="ARBA00022723"/>
    </source>
</evidence>
<accession>A0AB34ISL6</accession>
<dbReference type="Pfam" id="PF01549">
    <property type="entry name" value="ShK"/>
    <property type="match status" value="2"/>
</dbReference>
<dbReference type="SMART" id="SM00702">
    <property type="entry name" value="P4Hc"/>
    <property type="match status" value="1"/>
</dbReference>
<evidence type="ECO:0000256" key="6">
    <source>
        <dbReference type="ARBA" id="ARBA00022964"/>
    </source>
</evidence>
<evidence type="ECO:0000256" key="9">
    <source>
        <dbReference type="ARBA" id="ARBA00023004"/>
    </source>
</evidence>
<sequence length="364" mass="40396">MARRLAAPLLALLASPPPLARSDAPTPPETPECVDHDPECAFWARGGECEANAPYMHASCAKSCALCSPPPPRCHNRDTSGSCDAWAAAGECDRNPSFMTTRCAEACGTCELLQYEKRCPLEARGEEAVPPGAMRRAFERALSNFPELEPQLLSSDPWVVSFERFLSAEEADALLKHGEGRYERSTASGGRADDEFIPLKSEIRTSYTTWCDNATCLEDPLVARVVARVADVTQVPTNHSEFIQLLRYMPCAHAGADDCQFYRRHHDTIPELATMQPGPRVYTFFMYLSDVEEGGGTQFDGGFTVQPKKGKAVWWPAVYEDRPFVSDPRTHHEALPVLKGVKYAANFWLHQFDYWGPHFSGCTS</sequence>
<keyword evidence="7" id="KW-1133">Transmembrane helix</keyword>
<keyword evidence="5" id="KW-0479">Metal-binding</keyword>
<dbReference type="PANTHER" id="PTHR10869:SF235">
    <property type="entry name" value="PROCOLLAGEN-PROLINE 4-DIOXYGENASE"/>
    <property type="match status" value="1"/>
</dbReference>